<dbReference type="Gene3D" id="3.40.50.300">
    <property type="entry name" value="P-loop containing nucleotide triphosphate hydrolases"/>
    <property type="match status" value="1"/>
</dbReference>
<evidence type="ECO:0000256" key="5">
    <source>
        <dbReference type="ARBA" id="ARBA00022741"/>
    </source>
</evidence>
<keyword evidence="8 10" id="KW-0717">Septation</keyword>
<dbReference type="InterPro" id="IPR027417">
    <property type="entry name" value="P-loop_NTPase"/>
</dbReference>
<keyword evidence="4" id="KW-0479">Metal-binding</keyword>
<dbReference type="FunCoup" id="D1Z2M7">
    <property type="interactions" value="17"/>
</dbReference>
<dbReference type="SUPFAM" id="SSF52540">
    <property type="entry name" value="P-loop containing nucleoside triphosphate hydrolases"/>
    <property type="match status" value="1"/>
</dbReference>
<keyword evidence="3 10" id="KW-0132">Cell division</keyword>
<evidence type="ECO:0000313" key="13">
    <source>
        <dbReference type="Proteomes" id="UP000001882"/>
    </source>
</evidence>
<evidence type="ECO:0000256" key="8">
    <source>
        <dbReference type="ARBA" id="ARBA00023210"/>
    </source>
</evidence>
<dbReference type="InterPro" id="IPR019987">
    <property type="entry name" value="GTP-bd_ribosome_bio_YsxC"/>
</dbReference>
<accession>D1Z2M7</accession>
<dbReference type="EMBL" id="AP011532">
    <property type="protein sequence ID" value="BAI62949.1"/>
    <property type="molecule type" value="Genomic_DNA"/>
</dbReference>
<dbReference type="GO" id="GO:0005525">
    <property type="term" value="F:GTP binding"/>
    <property type="evidence" value="ECO:0007669"/>
    <property type="project" value="UniProtKB-UniRule"/>
</dbReference>
<dbReference type="CDD" id="cd01876">
    <property type="entry name" value="YihA_EngB"/>
    <property type="match status" value="1"/>
</dbReference>
<dbReference type="NCBIfam" id="NF003255">
    <property type="entry name" value="PRK04213.1"/>
    <property type="match status" value="1"/>
</dbReference>
<feature type="domain" description="EngB-type G" evidence="11">
    <location>
        <begin position="14"/>
        <end position="201"/>
    </location>
</feature>
<evidence type="ECO:0000256" key="9">
    <source>
        <dbReference type="ARBA" id="ARBA00023306"/>
    </source>
</evidence>
<reference evidence="13" key="3">
    <citation type="journal article" date="2011" name="PLoS ONE">
        <title>Genome sequence of a mesophilic hydrogenotrophic methanogen Methanocella paludicola, the first cultivated representative of the order Methanocellales.</title>
        <authorList>
            <person name="Sakai S."/>
            <person name="Takaki Y."/>
            <person name="Shimamura S."/>
            <person name="Sekine M."/>
            <person name="Tajima T."/>
            <person name="Kosugi H."/>
            <person name="Ichikawa N."/>
            <person name="Tasumi E."/>
            <person name="Hiraki A.T."/>
            <person name="Shimizu A."/>
            <person name="Kato Y."/>
            <person name="Nishiko R."/>
            <person name="Mori K."/>
            <person name="Fujita N."/>
            <person name="Imachi H."/>
            <person name="Takai K."/>
        </authorList>
    </citation>
    <scope>NUCLEOTIDE SEQUENCE [LARGE SCALE GENOMIC DNA]</scope>
    <source>
        <strain evidence="13">DSM 17711 / JCM 13418 / NBRC 101707 / SANAE</strain>
    </source>
</reference>
<comment type="function">
    <text evidence="10">Necessary for normal cell division and for the maintenance of normal septation.</text>
</comment>
<dbReference type="Pfam" id="PF01926">
    <property type="entry name" value="MMR_HSR1"/>
    <property type="match status" value="1"/>
</dbReference>
<keyword evidence="7 10" id="KW-0342">GTP-binding</keyword>
<dbReference type="InterPro" id="IPR030393">
    <property type="entry name" value="G_ENGB_dom"/>
</dbReference>
<dbReference type="HAMAP" id="MF_00321">
    <property type="entry name" value="GTPase_EngB"/>
    <property type="match status" value="1"/>
</dbReference>
<sequence length="212" mass="24363">MSLEEYTSFEHVEAKHEVVFIGRSNVGKSTLMRQLIGLKVRVGKRPGVTQRPNYYQFGDLLVTDMPGYGYMKGVDYRKQHKLRDLIVKYFEDNAPRIVCAVQVVDAKSFSEVVDRWDGRGEVPIDLELFAFLRDLNIPVIVAVNKMDNIYDREKNMVLDDIALRLGFSPPWSGWMDRIAPISAKKGDVDHLRKLLKDKLRSIKRPDLASCFS</sequence>
<evidence type="ECO:0000256" key="4">
    <source>
        <dbReference type="ARBA" id="ARBA00022723"/>
    </source>
</evidence>
<keyword evidence="13" id="KW-1185">Reference proteome</keyword>
<keyword evidence="5 10" id="KW-0547">Nucleotide-binding</keyword>
<dbReference type="RefSeq" id="WP_012901619.1">
    <property type="nucleotide sequence ID" value="NC_013665.1"/>
</dbReference>
<gene>
    <name evidence="10" type="primary">engB</name>
    <name evidence="12" type="ordered locus">MCP_2877</name>
</gene>
<dbReference type="PANTHER" id="PTHR11649:SF13">
    <property type="entry name" value="ENGB-TYPE G DOMAIN-CONTAINING PROTEIN"/>
    <property type="match status" value="1"/>
</dbReference>
<evidence type="ECO:0000256" key="1">
    <source>
        <dbReference type="ARBA" id="ARBA00001946"/>
    </source>
</evidence>
<dbReference type="InParanoid" id="D1Z2M7"/>
<dbReference type="KEGG" id="mpd:MCP_2877"/>
<protein>
    <recommendedName>
        <fullName evidence="10">Probable GTP-binding protein EngB</fullName>
    </recommendedName>
</protein>
<organism evidence="12 13">
    <name type="scientific">Methanocella paludicola (strain DSM 17711 / JCM 13418 / NBRC 101707 / SANAE)</name>
    <dbReference type="NCBI Taxonomy" id="304371"/>
    <lineage>
        <taxon>Archaea</taxon>
        <taxon>Methanobacteriati</taxon>
        <taxon>Methanobacteriota</taxon>
        <taxon>Stenosarchaea group</taxon>
        <taxon>Methanomicrobia</taxon>
        <taxon>Methanocellales</taxon>
        <taxon>Methanocellaceae</taxon>
        <taxon>Methanocella</taxon>
    </lineage>
</organism>
<dbReference type="eggNOG" id="arCOG00355">
    <property type="taxonomic scope" value="Archaea"/>
</dbReference>
<evidence type="ECO:0000256" key="10">
    <source>
        <dbReference type="HAMAP-Rule" id="MF_00321"/>
    </source>
</evidence>
<dbReference type="GO" id="GO:0051301">
    <property type="term" value="P:cell division"/>
    <property type="evidence" value="ECO:0007669"/>
    <property type="project" value="UniProtKB-KW"/>
</dbReference>
<evidence type="ECO:0000256" key="3">
    <source>
        <dbReference type="ARBA" id="ARBA00022618"/>
    </source>
</evidence>
<dbReference type="AlphaFoldDB" id="D1Z2M7"/>
<reference evidence="12 13" key="2">
    <citation type="journal article" date="2008" name="Int. J. Syst. Evol. Microbiol.">
        <title>Methanocella paludicola gen. nov., sp. nov., a methane-producing archaeon, the first isolate of the lineage 'Rice Cluster I', and proposal of the new archaeal order Methanocellales ord. nov.</title>
        <authorList>
            <person name="Sakai S."/>
            <person name="Imachi H."/>
            <person name="Hanada S."/>
            <person name="Ohashi A."/>
            <person name="Harada H."/>
            <person name="Kamagata Y."/>
        </authorList>
    </citation>
    <scope>NUCLEOTIDE SEQUENCE [LARGE SCALE GENOMIC DNA]</scope>
    <source>
        <strain evidence="13">DSM 17711 / JCM 13418 / NBRC 101707 / SANAE</strain>
    </source>
</reference>
<dbReference type="OrthoDB" id="65113at2157"/>
<dbReference type="Proteomes" id="UP000001882">
    <property type="component" value="Chromosome"/>
</dbReference>
<dbReference type="InterPro" id="IPR006073">
    <property type="entry name" value="GTP-bd"/>
</dbReference>
<dbReference type="STRING" id="304371.MCP_2877"/>
<proteinExistence type="inferred from homology"/>
<dbReference type="GO" id="GO:0046872">
    <property type="term" value="F:metal ion binding"/>
    <property type="evidence" value="ECO:0007669"/>
    <property type="project" value="UniProtKB-KW"/>
</dbReference>
<keyword evidence="6" id="KW-0460">Magnesium</keyword>
<comment type="similarity">
    <text evidence="2 10">Belongs to the TRAFAC class TrmE-Era-EngA-EngB-Septin-like GTPase superfamily. EngB GTPase family.</text>
</comment>
<evidence type="ECO:0000256" key="6">
    <source>
        <dbReference type="ARBA" id="ARBA00022842"/>
    </source>
</evidence>
<dbReference type="PANTHER" id="PTHR11649">
    <property type="entry name" value="MSS1/TRME-RELATED GTP-BINDING PROTEIN"/>
    <property type="match status" value="1"/>
</dbReference>
<dbReference type="PROSITE" id="PS51706">
    <property type="entry name" value="G_ENGB"/>
    <property type="match status" value="1"/>
</dbReference>
<dbReference type="PATRIC" id="fig|304371.9.peg.2946"/>
<reference evidence="12 13" key="1">
    <citation type="journal article" date="2007" name="Appl. Environ. Microbiol.">
        <title>Isolation of key methanogens for global methane emission from rice paddy fields: a novel isolate affiliated with the clone cluster rice cluster I.</title>
        <authorList>
            <person name="Sakai S."/>
            <person name="Imachi H."/>
            <person name="Sekiguchi Y."/>
            <person name="Ohashi A."/>
            <person name="Harada H."/>
            <person name="Kamagata Y."/>
        </authorList>
    </citation>
    <scope>NUCLEOTIDE SEQUENCE [LARGE SCALE GENOMIC DNA]</scope>
    <source>
        <strain evidence="13">DSM 17711 / JCM 13418 / NBRC 101707 / SANAE</strain>
    </source>
</reference>
<dbReference type="GeneID" id="8682553"/>
<name>D1Z2M7_METPS</name>
<comment type="cofactor">
    <cofactor evidence="1">
        <name>Mg(2+)</name>
        <dbReference type="ChEBI" id="CHEBI:18420"/>
    </cofactor>
</comment>
<keyword evidence="9 10" id="KW-0131">Cell cycle</keyword>
<evidence type="ECO:0000259" key="11">
    <source>
        <dbReference type="PROSITE" id="PS51706"/>
    </source>
</evidence>
<evidence type="ECO:0000256" key="2">
    <source>
        <dbReference type="ARBA" id="ARBA00009638"/>
    </source>
</evidence>
<evidence type="ECO:0000313" key="12">
    <source>
        <dbReference type="EMBL" id="BAI62949.1"/>
    </source>
</evidence>
<evidence type="ECO:0000256" key="7">
    <source>
        <dbReference type="ARBA" id="ARBA00023134"/>
    </source>
</evidence>